<feature type="transmembrane region" description="Helical" evidence="9">
    <location>
        <begin position="121"/>
        <end position="144"/>
    </location>
</feature>
<comment type="caution">
    <text evidence="10">The sequence shown here is derived from an EMBL/GenBank/DDBJ whole genome shotgun (WGS) entry which is preliminary data.</text>
</comment>
<keyword evidence="11" id="KW-1185">Reference proteome</keyword>
<proteinExistence type="inferred from homology"/>
<feature type="transmembrane region" description="Helical" evidence="9">
    <location>
        <begin position="342"/>
        <end position="361"/>
    </location>
</feature>
<dbReference type="PRINTS" id="PR01806">
    <property type="entry name" value="VIRFACTRMVIN"/>
</dbReference>
<dbReference type="NCBIfam" id="TIGR01695">
    <property type="entry name" value="murJ_mviN"/>
    <property type="match status" value="1"/>
</dbReference>
<dbReference type="PIRSF" id="PIRSF002869">
    <property type="entry name" value="MviN"/>
    <property type="match status" value="1"/>
</dbReference>
<name>A0A0L6JNQ4_9FIRM</name>
<sequence>MKSVAKSIGIVTIIMLFSRVLSLISSSFYAAKFGRTIDMEIYSYSLQVPLIIFTSLGTALATVVIPIFSGHITTGEKERAYKFADKIITLTVVLTLAFSALCILATPLITHLTPKFRSQNYELTLFALRVMFPIMIFYGLNYVFQGILQSFGKFNMPALVSIPSSLIVIIYSLLLSHQFGVKGLIVATFIGLTTQALILIPPIFKTEYRYSPSLIIKDRDLMTAAKLVPPVLIGTSAYSVNMLFNNIFCSRFEDNTVFMMNWVQNLVLYAVLAFVYSVTAVIFPRLSMYAAKNDMVEFKSSLVKILSSVTFILIPVTAGFLAVRYQLIELLIKWGKINQDDVNFAAVLMALYCIGIVGFGVKEVLDRAFYSLKDTKRPAINGVIMMVINISLSLILARFIGVFGIPLAYSISSLSGSLILVFLVRRKIGDLKLKSFGINVIKVMGASIVMFLLVVGLSTLLDNVSFGLFLIDRSIKLFIPVLLGSASYFLMTYFMKVEEAKDMLGRVMLKLPIKRKSI</sequence>
<feature type="transmembrane region" description="Helical" evidence="9">
    <location>
        <begin position="302"/>
        <end position="322"/>
    </location>
</feature>
<evidence type="ECO:0000256" key="2">
    <source>
        <dbReference type="ARBA" id="ARBA00022475"/>
    </source>
</evidence>
<dbReference type="Pfam" id="PF03023">
    <property type="entry name" value="MurJ"/>
    <property type="match status" value="1"/>
</dbReference>
<dbReference type="GO" id="GO:0015648">
    <property type="term" value="F:lipid-linked peptidoglycan transporter activity"/>
    <property type="evidence" value="ECO:0007669"/>
    <property type="project" value="UniProtKB-UniRule"/>
</dbReference>
<feature type="transmembrane region" description="Helical" evidence="9">
    <location>
        <begin position="183"/>
        <end position="204"/>
    </location>
</feature>
<keyword evidence="6 9" id="KW-1133">Transmembrane helix</keyword>
<evidence type="ECO:0000256" key="4">
    <source>
        <dbReference type="ARBA" id="ARBA00022960"/>
    </source>
</evidence>
<evidence type="ECO:0000256" key="9">
    <source>
        <dbReference type="SAM" id="Phobius"/>
    </source>
</evidence>
<accession>A0A0L6JNQ4</accession>
<dbReference type="InterPro" id="IPR051050">
    <property type="entry name" value="Lipid_II_flippase_MurJ/MviN"/>
</dbReference>
<dbReference type="eggNOG" id="COG0728">
    <property type="taxonomic scope" value="Bacteria"/>
</dbReference>
<feature type="transmembrane region" description="Helical" evidence="9">
    <location>
        <begin position="7"/>
        <end position="30"/>
    </location>
</feature>
<dbReference type="PANTHER" id="PTHR47019">
    <property type="entry name" value="LIPID II FLIPPASE MURJ"/>
    <property type="match status" value="1"/>
</dbReference>
<dbReference type="STRING" id="398512.Bccel_2670"/>
<feature type="transmembrane region" description="Helical" evidence="9">
    <location>
        <begin position="407"/>
        <end position="424"/>
    </location>
</feature>
<keyword evidence="8" id="KW-0813">Transport</keyword>
<dbReference type="AlphaFoldDB" id="A0A0L6JNQ4"/>
<evidence type="ECO:0000256" key="1">
    <source>
        <dbReference type="ARBA" id="ARBA00004651"/>
    </source>
</evidence>
<dbReference type="EMBL" id="LGTC01000001">
    <property type="protein sequence ID" value="KNY27399.1"/>
    <property type="molecule type" value="Genomic_DNA"/>
</dbReference>
<dbReference type="GO" id="GO:0071555">
    <property type="term" value="P:cell wall organization"/>
    <property type="evidence" value="ECO:0007669"/>
    <property type="project" value="UniProtKB-UniRule"/>
</dbReference>
<evidence type="ECO:0000256" key="8">
    <source>
        <dbReference type="PIRNR" id="PIRNR002869"/>
    </source>
</evidence>
<evidence type="ECO:0000256" key="3">
    <source>
        <dbReference type="ARBA" id="ARBA00022692"/>
    </source>
</evidence>
<protein>
    <recommendedName>
        <fullName evidence="8">Lipid II flippase</fullName>
    </recommendedName>
</protein>
<feature type="transmembrane region" description="Helical" evidence="9">
    <location>
        <begin position="88"/>
        <end position="109"/>
    </location>
</feature>
<organism evidence="10 11">
    <name type="scientific">Pseudobacteroides cellulosolvens ATCC 35603 = DSM 2933</name>
    <dbReference type="NCBI Taxonomy" id="398512"/>
    <lineage>
        <taxon>Bacteria</taxon>
        <taxon>Bacillati</taxon>
        <taxon>Bacillota</taxon>
        <taxon>Clostridia</taxon>
        <taxon>Eubacteriales</taxon>
        <taxon>Oscillospiraceae</taxon>
        <taxon>Pseudobacteroides</taxon>
    </lineage>
</organism>
<feature type="transmembrane region" description="Helical" evidence="9">
    <location>
        <begin position="156"/>
        <end position="177"/>
    </location>
</feature>
<feature type="transmembrane region" description="Helical" evidence="9">
    <location>
        <begin position="436"/>
        <end position="457"/>
    </location>
</feature>
<dbReference type="GO" id="GO:0034204">
    <property type="term" value="P:lipid translocation"/>
    <property type="evidence" value="ECO:0007669"/>
    <property type="project" value="TreeGrafter"/>
</dbReference>
<evidence type="ECO:0000256" key="6">
    <source>
        <dbReference type="ARBA" id="ARBA00022989"/>
    </source>
</evidence>
<keyword evidence="7 8" id="KW-0472">Membrane</keyword>
<evidence type="ECO:0000313" key="11">
    <source>
        <dbReference type="Proteomes" id="UP000036923"/>
    </source>
</evidence>
<dbReference type="OrthoDB" id="9804143at2"/>
<comment type="similarity">
    <text evidence="8">Belongs to the MurJ/MviN family.</text>
</comment>
<keyword evidence="4 8" id="KW-0133">Cell shape</keyword>
<dbReference type="GO" id="GO:0009252">
    <property type="term" value="P:peptidoglycan biosynthetic process"/>
    <property type="evidence" value="ECO:0007669"/>
    <property type="project" value="UniProtKB-UniRule"/>
</dbReference>
<keyword evidence="3 9" id="KW-0812">Transmembrane</keyword>
<reference evidence="11" key="1">
    <citation type="submission" date="2015-07" db="EMBL/GenBank/DDBJ databases">
        <title>Near-Complete Genome Sequence of the Cellulolytic Bacterium Bacteroides (Pseudobacteroides) cellulosolvens ATCC 35603.</title>
        <authorList>
            <person name="Dassa B."/>
            <person name="Utturkar S.M."/>
            <person name="Klingeman D.M."/>
            <person name="Hurt R.A."/>
            <person name="Keller M."/>
            <person name="Xu J."/>
            <person name="Reddy Y.H.K."/>
            <person name="Borovok I."/>
            <person name="Grinberg I.R."/>
            <person name="Lamed R."/>
            <person name="Zhivin O."/>
            <person name="Bayer E.A."/>
            <person name="Brown S.D."/>
        </authorList>
    </citation>
    <scope>NUCLEOTIDE SEQUENCE [LARGE SCALE GENOMIC DNA]</scope>
    <source>
        <strain evidence="11">DSM 2933</strain>
    </source>
</reference>
<dbReference type="PANTHER" id="PTHR47019:SF1">
    <property type="entry name" value="LIPID II FLIPPASE MURJ"/>
    <property type="match status" value="1"/>
</dbReference>
<feature type="transmembrane region" description="Helical" evidence="9">
    <location>
        <begin position="224"/>
        <end position="247"/>
    </location>
</feature>
<evidence type="ECO:0000256" key="5">
    <source>
        <dbReference type="ARBA" id="ARBA00022984"/>
    </source>
</evidence>
<evidence type="ECO:0000313" key="10">
    <source>
        <dbReference type="EMBL" id="KNY27399.1"/>
    </source>
</evidence>
<comment type="function">
    <text evidence="8">Involved in peptidoglycan biosynthesis. Transports lipid-linked peptidoglycan precursors from the inner to the outer leaflet of the cytoplasmic membrane.</text>
</comment>
<feature type="transmembrane region" description="Helical" evidence="9">
    <location>
        <begin position="267"/>
        <end position="290"/>
    </location>
</feature>
<feature type="transmembrane region" description="Helical" evidence="9">
    <location>
        <begin position="477"/>
        <end position="495"/>
    </location>
</feature>
<feature type="transmembrane region" description="Helical" evidence="9">
    <location>
        <begin position="382"/>
        <end position="401"/>
    </location>
</feature>
<keyword evidence="2 8" id="KW-1003">Cell membrane</keyword>
<keyword evidence="8" id="KW-0961">Cell wall biogenesis/degradation</keyword>
<dbReference type="GO" id="GO:0008360">
    <property type="term" value="P:regulation of cell shape"/>
    <property type="evidence" value="ECO:0007669"/>
    <property type="project" value="UniProtKB-UniRule"/>
</dbReference>
<dbReference type="RefSeq" id="WP_036942828.1">
    <property type="nucleotide sequence ID" value="NZ_JQKC01000019.1"/>
</dbReference>
<gene>
    <name evidence="10" type="ORF">Bccel_2670</name>
</gene>
<dbReference type="Proteomes" id="UP000036923">
    <property type="component" value="Unassembled WGS sequence"/>
</dbReference>
<keyword evidence="5 8" id="KW-0573">Peptidoglycan synthesis</keyword>
<dbReference type="InterPro" id="IPR004268">
    <property type="entry name" value="MurJ"/>
</dbReference>
<evidence type="ECO:0000256" key="7">
    <source>
        <dbReference type="ARBA" id="ARBA00023136"/>
    </source>
</evidence>
<comment type="subcellular location">
    <subcellularLocation>
        <location evidence="1">Cell membrane</location>
        <topology evidence="1">Multi-pass membrane protein</topology>
    </subcellularLocation>
</comment>
<dbReference type="GO" id="GO:0005886">
    <property type="term" value="C:plasma membrane"/>
    <property type="evidence" value="ECO:0007669"/>
    <property type="project" value="UniProtKB-SubCell"/>
</dbReference>
<feature type="transmembrane region" description="Helical" evidence="9">
    <location>
        <begin position="50"/>
        <end position="68"/>
    </location>
</feature>